<feature type="chain" id="PRO_5003315118" evidence="4">
    <location>
        <begin position="24"/>
        <end position="1715"/>
    </location>
</feature>
<proteinExistence type="predicted"/>
<dbReference type="Proteomes" id="UP000007241">
    <property type="component" value="Unassembled WGS sequence"/>
</dbReference>
<dbReference type="STRING" id="684364.F4PDU0"/>
<protein>
    <submittedName>
        <fullName evidence="5">Expressed protein</fullName>
    </submittedName>
</protein>
<gene>
    <name evidence="5" type="ORF">BATDEDRAFT_36231</name>
</gene>
<keyword evidence="4" id="KW-0732">Signal</keyword>
<reference evidence="5 6" key="1">
    <citation type="submission" date="2009-12" db="EMBL/GenBank/DDBJ databases">
        <title>The draft genome of Batrachochytrium dendrobatidis.</title>
        <authorList>
            <consortium name="US DOE Joint Genome Institute (JGI-PGF)"/>
            <person name="Kuo A."/>
            <person name="Salamov A."/>
            <person name="Schmutz J."/>
            <person name="Lucas S."/>
            <person name="Pitluck S."/>
            <person name="Rosenblum E."/>
            <person name="Stajich J."/>
            <person name="Eisen M."/>
            <person name="Grigoriev I.V."/>
        </authorList>
    </citation>
    <scope>NUCLEOTIDE SEQUENCE [LARGE SCALE GENOMIC DNA]</scope>
    <source>
        <strain evidence="6">JAM81 / FGSC 10211</strain>
    </source>
</reference>
<evidence type="ECO:0000313" key="5">
    <source>
        <dbReference type="EMBL" id="EGF76560.1"/>
    </source>
</evidence>
<keyword evidence="3" id="KW-0325">Glycoprotein</keyword>
<dbReference type="GeneID" id="18241018"/>
<evidence type="ECO:0000256" key="2">
    <source>
        <dbReference type="ARBA" id="ARBA00022525"/>
    </source>
</evidence>
<dbReference type="PANTHER" id="PTHR14093:SF21">
    <property type="entry name" value="EXPRESSED PROTEIN"/>
    <property type="match status" value="1"/>
</dbReference>
<organism evidence="5 6">
    <name type="scientific">Batrachochytrium dendrobatidis (strain JAM81 / FGSC 10211)</name>
    <name type="common">Frog chytrid fungus</name>
    <dbReference type="NCBI Taxonomy" id="684364"/>
    <lineage>
        <taxon>Eukaryota</taxon>
        <taxon>Fungi</taxon>
        <taxon>Fungi incertae sedis</taxon>
        <taxon>Chytridiomycota</taxon>
        <taxon>Chytridiomycota incertae sedis</taxon>
        <taxon>Chytridiomycetes</taxon>
        <taxon>Rhizophydiales</taxon>
        <taxon>Rhizophydiales incertae sedis</taxon>
        <taxon>Batrachochytrium</taxon>
    </lineage>
</organism>
<comment type="subcellular location">
    <subcellularLocation>
        <location evidence="1">Secreted</location>
    </subcellularLocation>
</comment>
<feature type="signal peptide" evidence="4">
    <location>
        <begin position="1"/>
        <end position="23"/>
    </location>
</feature>
<dbReference type="InterPro" id="IPR052001">
    <property type="entry name" value="MHC-II_Gamma/Thyroglobulin"/>
</dbReference>
<dbReference type="GO" id="GO:0005576">
    <property type="term" value="C:extracellular region"/>
    <property type="evidence" value="ECO:0007669"/>
    <property type="project" value="UniProtKB-SubCell"/>
</dbReference>
<evidence type="ECO:0000256" key="3">
    <source>
        <dbReference type="ARBA" id="ARBA00023180"/>
    </source>
</evidence>
<evidence type="ECO:0000256" key="1">
    <source>
        <dbReference type="ARBA" id="ARBA00004613"/>
    </source>
</evidence>
<dbReference type="InParanoid" id="F4PDU0"/>
<dbReference type="HOGENOM" id="CLU_240443_0_0_1"/>
<evidence type="ECO:0000256" key="4">
    <source>
        <dbReference type="SAM" id="SignalP"/>
    </source>
</evidence>
<dbReference type="Gene3D" id="2.60.120.260">
    <property type="entry name" value="Galactose-binding domain-like"/>
    <property type="match status" value="7"/>
</dbReference>
<dbReference type="EMBL" id="GL882896">
    <property type="protein sequence ID" value="EGF76560.1"/>
    <property type="molecule type" value="Genomic_DNA"/>
</dbReference>
<evidence type="ECO:0000313" key="6">
    <source>
        <dbReference type="Proteomes" id="UP000007241"/>
    </source>
</evidence>
<dbReference type="PANTHER" id="PTHR14093">
    <property type="entry name" value="HLA CLASS II GAMMA CHAIN"/>
    <property type="match status" value="1"/>
</dbReference>
<name>F4PDU0_BATDJ</name>
<accession>F4PDU0</accession>
<dbReference type="OrthoDB" id="2122072at2759"/>
<sequence length="1715" mass="185702">MLFAKSIGWKAILFASFGLSAIAAPNTPHTISITMDVDDSYSLTFDGTDYSVSYSDSSWYTIKTYTKNVTGDGPWLIAVHANDYGTIAGLFASVFLDGSPYSTTATANNKFVMSPNTPSTNWNTNINYDDSQWFTQTTDNCPITNMWSSMLPSLDQQTKGQVARSMWYPDCRNTGTVANPKNMYFRLLVTPPPTAPTYGYTNQVSTIAAYASAATTTSPAAVVTTTSAVAPIATHVITITAVVDDYYEMKINSVQYTVPQNETNWKTLRTYNQVVYGDGPWLISITGHDTGGASGLFAAVYIDGKPFTFTGSTGNKFVMIGNTPAQGWDTNVNFDDRAWYTQTSDSCNSVVIGWPFISTLDAMTRPQLARAMWYPDCTSTPGDSYTPRNMYFRLVVTAPTTAPTSIPVAQVSTTSAAAVATTTSPAAVATTTSAVAPIATHVITITMVVDDYYEMKINSVQYTVPQNSTNWKTLQTYNQVVYGDGPWLISITGHDTGGASGLFAAVYIDGKPFTFTGSTGNKFVMLGNTPAQGWDTNVSFDDRAWYTQTSDVCNSLSDPWWTFIPTLDAMTRPQLARAMWYPDCTSNLGSTNAPKNMYFRLVVTAPTTAPTSMPVAQVSTIAAYVSAATTTSPAAVATTTSAVAPIATHVITITMVVDDYYEMKINSVQYTVPQNSTNWKTLQTYNQVVYGDGPWLISITGHDTGGASGLFAAVYIDGKPFTFTGSAGNKFVMIGNTPAQGWDTNVNFDDRAWYTQTSDSCNSVVIGWPFISTLDAMTRPQLARAMWYPDCTSTPGDSYTPRNMYFRLVVTAPTTAPTSIPAAQVSTTSPAAVATTTSAVAPIATHVITITMVVDDYYEMKINSVQYTVPQNSTNWKTLQTYNQVVYGDGPWLISITGHDTGGASGLFAAVYIDGKPFTFTGSTGNKFVMLGNTPAQGWDTNVSFDDRAWYTQTSDVCNSLSDPWWTFIPTLDAMTRPQLARAMWYPDCTSNLGSTNAPKNMYFRLVVTAPTTAPTSIPVAQVSTTSAAAVATTTSPAAVATTTSAVAPIATHVITITMVVDDYYEMKINSVQYTVPQNSTNWKTLQTYNQVVYGDGPWLISITGHDTGGASGLFAAVYIDGKPFTFTGSAGNKFVMLGNTPAQGWDTNVSFDDRAWYTQTSDVCNSLSDPWWTFIPTLDAMTRPQLARAMWYPDCTSNLGSTNAPKNMYFRLVVTAPTTAPTSMPVAQVSTIAAYVSAATTTSPAAVATTTSAVAPIATHVITITMDVDDSYSLTFDGTDYSVSYSDSSWYTIKTYTKNVTGNGPWLIAVHANDYGTIAGLFASVFLDGSPYSTTATANNKFVMSPNTPSTNWNTNINYDDSQWFTQTTDNCPITNMWNSMLPSLDQQTKGQVARSMWYPDCRNTGTVANPKNMYFRLVVTAPTTAPTSIPVAQVSTTSAAAVATTTSPAAVATTTSAVAPIATHVITITMVVDDYYEMKINSVQYTVPQNSTNWKTLQTYNQVVYGDGPWLISITGHDTGGASGLFAAVYIDGKPFTFTGSTGNKFVMIGNTPAQGWDTNVSFDDRAWYTQTSDVCNSLSDPWWTFIPTLDAMTRPQLARAMWYPDCTSNLGSTNAPKNMYFRLVVTAPTTGSITATTTSEDCEEDDITTAIKPTSSATVSPIPGRKYRGRTRPDDTIVVIRLADPFLNYESKNTAIYGSYAPPAQTIANYRP</sequence>
<dbReference type="RefSeq" id="XP_006682854.1">
    <property type="nucleotide sequence ID" value="XM_006682791.1"/>
</dbReference>
<keyword evidence="6" id="KW-1185">Reference proteome</keyword>
<keyword evidence="2" id="KW-0964">Secreted</keyword>